<keyword evidence="2 9" id="KW-0963">Cytoplasm</keyword>
<comment type="cofactor">
    <cofactor evidence="9">
        <name>Mg(2+)</name>
        <dbReference type="ChEBI" id="CHEBI:18420"/>
    </cofactor>
    <cofactor evidence="9">
        <name>Mn(2+)</name>
        <dbReference type="ChEBI" id="CHEBI:29035"/>
    </cofactor>
    <text evidence="9">Mg(2+). Can also accept Mn(2+).</text>
</comment>
<dbReference type="GO" id="GO:0005829">
    <property type="term" value="C:cytosol"/>
    <property type="evidence" value="ECO:0007669"/>
    <property type="project" value="TreeGrafter"/>
</dbReference>
<dbReference type="UniPathway" id="UPA00340">
    <property type="reaction ID" value="UER00458"/>
</dbReference>
<dbReference type="EC" id="2.7.2.1" evidence="9"/>
<evidence type="ECO:0000256" key="10">
    <source>
        <dbReference type="RuleBase" id="RU003835"/>
    </source>
</evidence>
<keyword evidence="3 9" id="KW-0808">Transferase</keyword>
<dbReference type="Proteomes" id="UP000031637">
    <property type="component" value="Chromosome"/>
</dbReference>
<dbReference type="SUPFAM" id="SSF53067">
    <property type="entry name" value="Actin-like ATPase domain"/>
    <property type="match status" value="2"/>
</dbReference>
<keyword evidence="8 9" id="KW-0460">Magnesium</keyword>
<comment type="function">
    <text evidence="9">Catalyzes the formation of acetyl phosphate from acetate and ATP. Can also catalyze the reverse reaction.</text>
</comment>
<evidence type="ECO:0000256" key="3">
    <source>
        <dbReference type="ARBA" id="ARBA00022679"/>
    </source>
</evidence>
<dbReference type="Pfam" id="PF00871">
    <property type="entry name" value="Acetate_kinase"/>
    <property type="match status" value="1"/>
</dbReference>
<dbReference type="GO" id="GO:0000287">
    <property type="term" value="F:magnesium ion binding"/>
    <property type="evidence" value="ECO:0007669"/>
    <property type="project" value="UniProtKB-UniRule"/>
</dbReference>
<dbReference type="InterPro" id="IPR004372">
    <property type="entry name" value="Ac/propionate_kinase"/>
</dbReference>
<dbReference type="PANTHER" id="PTHR21060:SF21">
    <property type="entry name" value="ACETATE KINASE"/>
    <property type="match status" value="1"/>
</dbReference>
<proteinExistence type="inferred from homology"/>
<evidence type="ECO:0000256" key="5">
    <source>
        <dbReference type="ARBA" id="ARBA00022741"/>
    </source>
</evidence>
<dbReference type="GO" id="GO:0006083">
    <property type="term" value="P:acetate metabolic process"/>
    <property type="evidence" value="ECO:0007669"/>
    <property type="project" value="TreeGrafter"/>
</dbReference>
<organism evidence="11 12">
    <name type="scientific">Sulfuritalea hydrogenivorans sk43H</name>
    <dbReference type="NCBI Taxonomy" id="1223802"/>
    <lineage>
        <taxon>Bacteria</taxon>
        <taxon>Pseudomonadati</taxon>
        <taxon>Pseudomonadota</taxon>
        <taxon>Betaproteobacteria</taxon>
        <taxon>Nitrosomonadales</taxon>
        <taxon>Sterolibacteriaceae</taxon>
        <taxon>Sulfuritalea</taxon>
    </lineage>
</organism>
<keyword evidence="7 9" id="KW-0067">ATP-binding</keyword>
<dbReference type="STRING" id="1223802.SUTH_02089"/>
<comment type="subcellular location">
    <subcellularLocation>
        <location evidence="9">Cytoplasm</location>
    </subcellularLocation>
</comment>
<dbReference type="GO" id="GO:0005524">
    <property type="term" value="F:ATP binding"/>
    <property type="evidence" value="ECO:0007669"/>
    <property type="project" value="UniProtKB-KW"/>
</dbReference>
<evidence type="ECO:0000313" key="11">
    <source>
        <dbReference type="EMBL" id="BAO29880.1"/>
    </source>
</evidence>
<dbReference type="OrthoDB" id="9802453at2"/>
<feature type="binding site" evidence="9">
    <location>
        <position position="387"/>
    </location>
    <ligand>
        <name>Mg(2+)</name>
        <dbReference type="ChEBI" id="CHEBI:18420"/>
    </ligand>
</feature>
<comment type="subunit">
    <text evidence="9">Homodimer.</text>
</comment>
<dbReference type="PIRSF" id="PIRSF000722">
    <property type="entry name" value="Acetate_prop_kin"/>
    <property type="match status" value="1"/>
</dbReference>
<feature type="binding site" evidence="9">
    <location>
        <position position="16"/>
    </location>
    <ligand>
        <name>ATP</name>
        <dbReference type="ChEBI" id="CHEBI:30616"/>
    </ligand>
</feature>
<keyword evidence="5 9" id="KW-0547">Nucleotide-binding</keyword>
<feature type="binding site" evidence="9">
    <location>
        <begin position="336"/>
        <end position="340"/>
    </location>
    <ligand>
        <name>ATP</name>
        <dbReference type="ChEBI" id="CHEBI:30616"/>
    </ligand>
</feature>
<dbReference type="AlphaFoldDB" id="W0SGJ6"/>
<dbReference type="InterPro" id="IPR000890">
    <property type="entry name" value="Aliphatic_acid_kin_short-chain"/>
</dbReference>
<dbReference type="KEGG" id="shd:SUTH_02089"/>
<dbReference type="GO" id="GO:0006085">
    <property type="term" value="P:acetyl-CoA biosynthetic process"/>
    <property type="evidence" value="ECO:0007669"/>
    <property type="project" value="UniProtKB-UniRule"/>
</dbReference>
<feature type="binding site" evidence="9">
    <location>
        <begin position="291"/>
        <end position="293"/>
    </location>
    <ligand>
        <name>ATP</name>
        <dbReference type="ChEBI" id="CHEBI:30616"/>
    </ligand>
</feature>
<feature type="binding site" evidence="9">
    <location>
        <position position="100"/>
    </location>
    <ligand>
        <name>substrate</name>
    </ligand>
</feature>
<dbReference type="PROSITE" id="PS01075">
    <property type="entry name" value="ACETATE_KINASE_1"/>
    <property type="match status" value="1"/>
</dbReference>
<dbReference type="PANTHER" id="PTHR21060">
    <property type="entry name" value="ACETATE KINASE"/>
    <property type="match status" value="1"/>
</dbReference>
<gene>
    <name evidence="9" type="primary">ackA</name>
    <name evidence="11" type="ORF">SUTH_02089</name>
</gene>
<dbReference type="InterPro" id="IPR023865">
    <property type="entry name" value="Aliphatic_acid_kinase_CS"/>
</dbReference>
<dbReference type="PRINTS" id="PR00471">
    <property type="entry name" value="ACETATEKNASE"/>
</dbReference>
<evidence type="ECO:0000256" key="6">
    <source>
        <dbReference type="ARBA" id="ARBA00022777"/>
    </source>
</evidence>
<feature type="active site" description="Proton donor/acceptor" evidence="9">
    <location>
        <position position="157"/>
    </location>
</feature>
<feature type="site" description="Transition state stabilizer" evidence="9">
    <location>
        <position position="188"/>
    </location>
</feature>
<dbReference type="HAMAP" id="MF_00020">
    <property type="entry name" value="Acetate_kinase"/>
    <property type="match status" value="1"/>
</dbReference>
<evidence type="ECO:0000256" key="4">
    <source>
        <dbReference type="ARBA" id="ARBA00022723"/>
    </source>
</evidence>
<keyword evidence="4 9" id="KW-0479">Metal-binding</keyword>
<comment type="similarity">
    <text evidence="1 9 10">Belongs to the acetokinase family.</text>
</comment>
<evidence type="ECO:0000256" key="8">
    <source>
        <dbReference type="ARBA" id="ARBA00022842"/>
    </source>
</evidence>
<dbReference type="NCBIfam" id="TIGR00016">
    <property type="entry name" value="ackA"/>
    <property type="match status" value="1"/>
</dbReference>
<reference evidence="11 12" key="1">
    <citation type="journal article" date="2014" name="Syst. Appl. Microbiol.">
        <title>Complete genomes of freshwater sulfur oxidizers Sulfuricella denitrificans skB26 and Sulfuritalea hydrogenivorans sk43H: genetic insights into the sulfur oxidation pathway of betaproteobacteria.</title>
        <authorList>
            <person name="Watanabe T."/>
            <person name="Kojima H."/>
            <person name="Fukui M."/>
        </authorList>
    </citation>
    <scope>NUCLEOTIDE SEQUENCE [LARGE SCALE GENOMIC DNA]</scope>
    <source>
        <strain evidence="11">DSM22779</strain>
    </source>
</reference>
<dbReference type="GO" id="GO:0008776">
    <property type="term" value="F:acetate kinase activity"/>
    <property type="evidence" value="ECO:0007669"/>
    <property type="project" value="UniProtKB-UniRule"/>
</dbReference>
<name>W0SGJ6_9PROT</name>
<dbReference type="Gene3D" id="3.30.420.40">
    <property type="match status" value="2"/>
</dbReference>
<comment type="pathway">
    <text evidence="9">Metabolic intermediate biosynthesis; acetyl-CoA biosynthesis; acetyl-CoA from acetate: step 1/2.</text>
</comment>
<dbReference type="EMBL" id="AP012547">
    <property type="protein sequence ID" value="BAO29880.1"/>
    <property type="molecule type" value="Genomic_DNA"/>
</dbReference>
<protein>
    <recommendedName>
        <fullName evidence="9">Acetate kinase</fullName>
        <ecNumber evidence="9">2.7.2.1</ecNumber>
    </recommendedName>
    <alternativeName>
        <fullName evidence="9">Acetokinase</fullName>
    </alternativeName>
</protein>
<feature type="binding site" evidence="9">
    <location>
        <begin position="216"/>
        <end position="220"/>
    </location>
    <ligand>
        <name>ATP</name>
        <dbReference type="ChEBI" id="CHEBI:30616"/>
    </ligand>
</feature>
<evidence type="ECO:0000313" key="12">
    <source>
        <dbReference type="Proteomes" id="UP000031637"/>
    </source>
</evidence>
<accession>W0SGJ6</accession>
<keyword evidence="6 9" id="KW-0418">Kinase</keyword>
<dbReference type="HOGENOM" id="CLU_020352_0_0_4"/>
<sequence>MADAILTLNAGSSSIKFALFAYSAAIPQQPELVGQIDGIGAAGGQPAHFNARDAARHVLDDLDLDLDGPTETPHKVALHFLVDWLHQREAGWRIRGVGHRVVHGAQKFSQPIVLDAAMVDALRGFIPLAPLHQPHNLAGIDAMTAALPAIPQVACFDTAFHRSQPELAQLFALPRAITAQGVRRYGFHGLSYEYIAEVLPRHLGPQKARGRVIVAHLGNGASMCAMKDLKSQASTMGFTAVDGLMMGSRTGNLDPGVLLYLMDYHQMDAKALTRLLYKESGLLGVSGISQDMRILLDSPAPEAREAVDLFCYRVVREIGSLTAALGGLDALVFTGGIGEHGAPVRGMVCDRLGWLGLRLNSAANDANASKISAADSEIEVCVIPTNEEWIIARHTANLIA</sequence>
<feature type="site" description="Transition state stabilizer" evidence="9">
    <location>
        <position position="249"/>
    </location>
</feature>
<evidence type="ECO:0000256" key="7">
    <source>
        <dbReference type="ARBA" id="ARBA00022840"/>
    </source>
</evidence>
<feature type="binding site" evidence="9">
    <location>
        <position position="9"/>
    </location>
    <ligand>
        <name>Mg(2+)</name>
        <dbReference type="ChEBI" id="CHEBI:18420"/>
    </ligand>
</feature>
<dbReference type="InterPro" id="IPR043129">
    <property type="entry name" value="ATPase_NBD"/>
</dbReference>
<evidence type="ECO:0000256" key="2">
    <source>
        <dbReference type="ARBA" id="ARBA00022490"/>
    </source>
</evidence>
<keyword evidence="12" id="KW-1185">Reference proteome</keyword>
<comment type="catalytic activity">
    <reaction evidence="9">
        <text>acetate + ATP = acetyl phosphate + ADP</text>
        <dbReference type="Rhea" id="RHEA:11352"/>
        <dbReference type="ChEBI" id="CHEBI:22191"/>
        <dbReference type="ChEBI" id="CHEBI:30089"/>
        <dbReference type="ChEBI" id="CHEBI:30616"/>
        <dbReference type="ChEBI" id="CHEBI:456216"/>
        <dbReference type="EC" id="2.7.2.1"/>
    </reaction>
</comment>
<dbReference type="RefSeq" id="WP_041099069.1">
    <property type="nucleotide sequence ID" value="NZ_AP012547.1"/>
</dbReference>
<evidence type="ECO:0000256" key="1">
    <source>
        <dbReference type="ARBA" id="ARBA00008748"/>
    </source>
</evidence>
<evidence type="ECO:0000256" key="9">
    <source>
        <dbReference type="HAMAP-Rule" id="MF_00020"/>
    </source>
</evidence>